<dbReference type="InterPro" id="IPR051831">
    <property type="entry name" value="Bromodomain_contain_prot"/>
</dbReference>
<name>A0A022QGE6_ERYGU</name>
<proteinExistence type="predicted"/>
<dbReference type="PANTHER" id="PTHR22881:SF42">
    <property type="entry name" value="DNA-BINDING BROMODOMAIN-CONTAINING PROTEIN"/>
    <property type="match status" value="1"/>
</dbReference>
<keyword evidence="2" id="KW-1185">Reference proteome</keyword>
<protein>
    <submittedName>
        <fullName evidence="1">Uncharacterized protein</fullName>
    </submittedName>
</protein>
<dbReference type="AlphaFoldDB" id="A0A022QGE6"/>
<dbReference type="EMBL" id="KI631507">
    <property type="protein sequence ID" value="EYU27001.1"/>
    <property type="molecule type" value="Genomic_DNA"/>
</dbReference>
<evidence type="ECO:0000313" key="1">
    <source>
        <dbReference type="EMBL" id="EYU27001.1"/>
    </source>
</evidence>
<dbReference type="STRING" id="4155.A0A022QGE6"/>
<sequence>MMFSSFARTQCNTTSGILYTTSRTGNSDVLSEGKSFLNDNNLDKGEESLPAYTRTPFAHQAIASDSIFSTFEGESKHLVPVGLYSENSYARSLARFAATLGTVAWKVASKKIEQSLPQGLEFGRGWIGEYEPLPNPLVMEVSRISETEASKHLGDGNVFGNRFCSSTIASSSSAVAKAATYSPQPNDSSSASVAAARAWMSVGAHGFVPAGKNANLHTNQIFPNSSYNSTPDNVAQNRGVRSAFGRNGMHVQPERNDTLLRAFVDQSPRAFRVGNEIQQSSWRNLGPQMHYWQKQELLPPDLNIGFQSLGSLGLPSLLIDSPDLALQL</sequence>
<dbReference type="Proteomes" id="UP000030748">
    <property type="component" value="Unassembled WGS sequence"/>
</dbReference>
<reference evidence="1 2" key="1">
    <citation type="journal article" date="2013" name="Proc. Natl. Acad. Sci. U.S.A.">
        <title>Fine-scale variation in meiotic recombination in Mimulus inferred from population shotgun sequencing.</title>
        <authorList>
            <person name="Hellsten U."/>
            <person name="Wright K.M."/>
            <person name="Jenkins J."/>
            <person name="Shu S."/>
            <person name="Yuan Y."/>
            <person name="Wessler S.R."/>
            <person name="Schmutz J."/>
            <person name="Willis J.H."/>
            <person name="Rokhsar D.S."/>
        </authorList>
    </citation>
    <scope>NUCLEOTIDE SEQUENCE [LARGE SCALE GENOMIC DNA]</scope>
    <source>
        <strain evidence="2">cv. DUN x IM62</strain>
    </source>
</reference>
<gene>
    <name evidence="1" type="ORF">MIMGU_mgv1a009875mg</name>
</gene>
<dbReference type="PANTHER" id="PTHR22881">
    <property type="entry name" value="BROMODOMAIN CONTAINING PROTEIN"/>
    <property type="match status" value="1"/>
</dbReference>
<accession>A0A022QGE6</accession>
<evidence type="ECO:0000313" key="2">
    <source>
        <dbReference type="Proteomes" id="UP000030748"/>
    </source>
</evidence>
<dbReference type="eggNOG" id="KOG0955">
    <property type="taxonomic scope" value="Eukaryota"/>
</dbReference>
<organism evidence="1 2">
    <name type="scientific">Erythranthe guttata</name>
    <name type="common">Yellow monkey flower</name>
    <name type="synonym">Mimulus guttatus</name>
    <dbReference type="NCBI Taxonomy" id="4155"/>
    <lineage>
        <taxon>Eukaryota</taxon>
        <taxon>Viridiplantae</taxon>
        <taxon>Streptophyta</taxon>
        <taxon>Embryophyta</taxon>
        <taxon>Tracheophyta</taxon>
        <taxon>Spermatophyta</taxon>
        <taxon>Magnoliopsida</taxon>
        <taxon>eudicotyledons</taxon>
        <taxon>Gunneridae</taxon>
        <taxon>Pentapetalae</taxon>
        <taxon>asterids</taxon>
        <taxon>lamiids</taxon>
        <taxon>Lamiales</taxon>
        <taxon>Phrymaceae</taxon>
        <taxon>Erythranthe</taxon>
    </lineage>
</organism>